<keyword evidence="3" id="KW-1185">Reference proteome</keyword>
<dbReference type="EMBL" id="CP071793">
    <property type="protein sequence ID" value="QTD53662.1"/>
    <property type="molecule type" value="Genomic_DNA"/>
</dbReference>
<protein>
    <submittedName>
        <fullName evidence="2">Uncharacterized protein</fullName>
    </submittedName>
</protein>
<feature type="region of interest" description="Disordered" evidence="1">
    <location>
        <begin position="1"/>
        <end position="36"/>
    </location>
</feature>
<name>A0A8A4TXG3_SULCO</name>
<dbReference type="KEGG" id="scor:J3U87_14505"/>
<evidence type="ECO:0000313" key="2">
    <source>
        <dbReference type="EMBL" id="QTD53662.1"/>
    </source>
</evidence>
<evidence type="ECO:0000313" key="3">
    <source>
        <dbReference type="Proteomes" id="UP000663929"/>
    </source>
</evidence>
<dbReference type="RefSeq" id="WP_237383765.1">
    <property type="nucleotide sequence ID" value="NZ_CP071793.1"/>
</dbReference>
<organism evidence="2 3">
    <name type="scientific">Sulfidibacter corallicola</name>
    <dbReference type="NCBI Taxonomy" id="2818388"/>
    <lineage>
        <taxon>Bacteria</taxon>
        <taxon>Pseudomonadati</taxon>
        <taxon>Acidobacteriota</taxon>
        <taxon>Holophagae</taxon>
        <taxon>Acanthopleuribacterales</taxon>
        <taxon>Acanthopleuribacteraceae</taxon>
        <taxon>Sulfidibacter</taxon>
    </lineage>
</organism>
<gene>
    <name evidence="2" type="ORF">J3U87_14505</name>
</gene>
<dbReference type="AlphaFoldDB" id="A0A8A4TXG3"/>
<sequence length="67" mass="6951">MIEAVGGGVPNPSGTLATPTQRVRSGGSGALPEAPSPFDIAQQIQEVQNKNLKRALEAQTLVLDLLV</sequence>
<accession>A0A8A4TXG3</accession>
<feature type="compositionally biased region" description="Polar residues" evidence="1">
    <location>
        <begin position="12"/>
        <end position="23"/>
    </location>
</feature>
<proteinExistence type="predicted"/>
<reference evidence="2" key="1">
    <citation type="submission" date="2021-03" db="EMBL/GenBank/DDBJ databases">
        <title>Acanthopleuribacteraceae sp. M133.</title>
        <authorList>
            <person name="Wang G."/>
        </authorList>
    </citation>
    <scope>NUCLEOTIDE SEQUENCE</scope>
    <source>
        <strain evidence="2">M133</strain>
    </source>
</reference>
<dbReference type="Proteomes" id="UP000663929">
    <property type="component" value="Chromosome"/>
</dbReference>
<evidence type="ECO:0000256" key="1">
    <source>
        <dbReference type="SAM" id="MobiDB-lite"/>
    </source>
</evidence>